<evidence type="ECO:0000256" key="6">
    <source>
        <dbReference type="RuleBase" id="RU362042"/>
    </source>
</evidence>
<dbReference type="Pfam" id="PF10502">
    <property type="entry name" value="Peptidase_S26"/>
    <property type="match status" value="1"/>
</dbReference>
<accession>A0A0R2BLB9</accession>
<comment type="caution">
    <text evidence="8">The sequence shown here is derived from an EMBL/GenBank/DDBJ whole genome shotgun (WGS) entry which is preliminary data.</text>
</comment>
<proteinExistence type="inferred from homology"/>
<feature type="domain" description="Peptidase S26" evidence="7">
    <location>
        <begin position="23"/>
        <end position="178"/>
    </location>
</feature>
<evidence type="ECO:0000313" key="8">
    <source>
        <dbReference type="EMBL" id="KRM76779.1"/>
    </source>
</evidence>
<dbReference type="NCBIfam" id="TIGR02227">
    <property type="entry name" value="sigpep_I_bact"/>
    <property type="match status" value="1"/>
</dbReference>
<dbReference type="AlphaFoldDB" id="A0A0R2BLB9"/>
<dbReference type="PRINTS" id="PR00727">
    <property type="entry name" value="LEADERPTASE"/>
</dbReference>
<evidence type="ECO:0000256" key="1">
    <source>
        <dbReference type="ARBA" id="ARBA00000677"/>
    </source>
</evidence>
<dbReference type="GO" id="GO:0004252">
    <property type="term" value="F:serine-type endopeptidase activity"/>
    <property type="evidence" value="ECO:0007669"/>
    <property type="project" value="InterPro"/>
</dbReference>
<name>A0A0R2BLB9_9LACO</name>
<dbReference type="EMBL" id="AYYN01000030">
    <property type="protein sequence ID" value="KRM76779.1"/>
    <property type="molecule type" value="Genomic_DNA"/>
</dbReference>
<dbReference type="PANTHER" id="PTHR43390">
    <property type="entry name" value="SIGNAL PEPTIDASE I"/>
    <property type="match status" value="1"/>
</dbReference>
<gene>
    <name evidence="8" type="ORF">FC48_GL001344</name>
</gene>
<dbReference type="SUPFAM" id="SSF51306">
    <property type="entry name" value="LexA/Signal peptidase"/>
    <property type="match status" value="1"/>
</dbReference>
<dbReference type="InterPro" id="IPR019533">
    <property type="entry name" value="Peptidase_S26"/>
</dbReference>
<dbReference type="InterPro" id="IPR036286">
    <property type="entry name" value="LexA/Signal_pep-like_sf"/>
</dbReference>
<dbReference type="InterPro" id="IPR000223">
    <property type="entry name" value="Pept_S26A_signal_pept_1"/>
</dbReference>
<keyword evidence="4 6" id="KW-0378">Hydrolase</keyword>
<evidence type="ECO:0000256" key="3">
    <source>
        <dbReference type="ARBA" id="ARBA00013208"/>
    </source>
</evidence>
<feature type="active site" evidence="5">
    <location>
        <position position="52"/>
    </location>
</feature>
<keyword evidence="6" id="KW-0472">Membrane</keyword>
<evidence type="ECO:0000256" key="2">
    <source>
        <dbReference type="ARBA" id="ARBA00004401"/>
    </source>
</evidence>
<dbReference type="Proteomes" id="UP000051612">
    <property type="component" value="Unassembled WGS sequence"/>
</dbReference>
<evidence type="ECO:0000259" key="7">
    <source>
        <dbReference type="Pfam" id="PF10502"/>
    </source>
</evidence>
<dbReference type="PROSITE" id="PS00760">
    <property type="entry name" value="SPASE_I_2"/>
    <property type="match status" value="1"/>
</dbReference>
<dbReference type="GO" id="GO:0006465">
    <property type="term" value="P:signal peptide processing"/>
    <property type="evidence" value="ECO:0007669"/>
    <property type="project" value="InterPro"/>
</dbReference>
<comment type="catalytic activity">
    <reaction evidence="1 6">
        <text>Cleavage of hydrophobic, N-terminal signal or leader sequences from secreted and periplasmic proteins.</text>
        <dbReference type="EC" id="3.4.21.89"/>
    </reaction>
</comment>
<keyword evidence="6" id="KW-0812">Transmembrane</keyword>
<dbReference type="EC" id="3.4.21.89" evidence="3 6"/>
<dbReference type="PROSITE" id="PS00761">
    <property type="entry name" value="SPASE_I_3"/>
    <property type="match status" value="1"/>
</dbReference>
<dbReference type="GO" id="GO:0005886">
    <property type="term" value="C:plasma membrane"/>
    <property type="evidence" value="ECO:0007669"/>
    <property type="project" value="UniProtKB-SubCell"/>
</dbReference>
<protein>
    <recommendedName>
        <fullName evidence="3 6">Signal peptidase I</fullName>
        <ecNumber evidence="3 6">3.4.21.89</ecNumber>
    </recommendedName>
</protein>
<dbReference type="GO" id="GO:0009003">
    <property type="term" value="F:signal peptidase activity"/>
    <property type="evidence" value="ECO:0007669"/>
    <property type="project" value="UniProtKB-EC"/>
</dbReference>
<evidence type="ECO:0000256" key="4">
    <source>
        <dbReference type="ARBA" id="ARBA00022801"/>
    </source>
</evidence>
<comment type="subcellular location">
    <subcellularLocation>
        <location evidence="2">Cell membrane</location>
        <topology evidence="2">Single-pass type II membrane protein</topology>
    </subcellularLocation>
    <subcellularLocation>
        <location evidence="6">Membrane</location>
        <topology evidence="6">Single-pass type II membrane protein</topology>
    </subcellularLocation>
</comment>
<dbReference type="InterPro" id="IPR019757">
    <property type="entry name" value="Pept_S26A_signal_pept_1_Lys-AS"/>
</dbReference>
<dbReference type="PANTHER" id="PTHR43390:SF8">
    <property type="entry name" value="SIGNAL PEPTIDASE I"/>
    <property type="match status" value="1"/>
</dbReference>
<feature type="transmembrane region" description="Helical" evidence="6">
    <location>
        <begin position="21"/>
        <end position="42"/>
    </location>
</feature>
<keyword evidence="6" id="KW-0645">Protease</keyword>
<dbReference type="CDD" id="cd06530">
    <property type="entry name" value="S26_SPase_I"/>
    <property type="match status" value="1"/>
</dbReference>
<dbReference type="InterPro" id="IPR019758">
    <property type="entry name" value="Pept_S26A_signal_pept_1_CS"/>
</dbReference>
<sequence length="186" mass="21824">MYFSERDVKIIMKVHVDKQKLKKWSGPFSLALVIALFVRFFLVTPLEINGNSMLPVLHDHDEVLVRHYGTIKRFDIITFKLNNGETYIKRVIGLPGDEIKYENNQLYVNQKKVPEKFLTDPNLGETSDFTLDDFFTTTKVPAHKYFVLGDNRRISQDSRTLGMIDETKISGRAWIIYWPIWHFKVL</sequence>
<feature type="active site" evidence="5">
    <location>
        <position position="89"/>
    </location>
</feature>
<reference evidence="8 9" key="1">
    <citation type="journal article" date="2015" name="Genome Announc.">
        <title>Expanding the biotechnology potential of lactobacilli through comparative genomics of 213 strains and associated genera.</title>
        <authorList>
            <person name="Sun Z."/>
            <person name="Harris H.M."/>
            <person name="McCann A."/>
            <person name="Guo C."/>
            <person name="Argimon S."/>
            <person name="Zhang W."/>
            <person name="Yang X."/>
            <person name="Jeffery I.B."/>
            <person name="Cooney J.C."/>
            <person name="Kagawa T.F."/>
            <person name="Liu W."/>
            <person name="Song Y."/>
            <person name="Salvetti E."/>
            <person name="Wrobel A."/>
            <person name="Rasinkangas P."/>
            <person name="Parkhill J."/>
            <person name="Rea M.C."/>
            <person name="O'Sullivan O."/>
            <person name="Ritari J."/>
            <person name="Douillard F.P."/>
            <person name="Paul Ross R."/>
            <person name="Yang R."/>
            <person name="Briner A.E."/>
            <person name="Felis G.E."/>
            <person name="de Vos W.M."/>
            <person name="Barrangou R."/>
            <person name="Klaenhammer T.R."/>
            <person name="Caufield P.W."/>
            <person name="Cui Y."/>
            <person name="Zhang H."/>
            <person name="O'Toole P.W."/>
        </authorList>
    </citation>
    <scope>NUCLEOTIDE SEQUENCE [LARGE SCALE GENOMIC DNA]</scope>
    <source>
        <strain evidence="8 9">DSM 20452</strain>
    </source>
</reference>
<organism evidence="8 9">
    <name type="scientific">Ligilactobacillus murinus DSM 20452 = NBRC 14221</name>
    <dbReference type="NCBI Taxonomy" id="1423772"/>
    <lineage>
        <taxon>Bacteria</taxon>
        <taxon>Bacillati</taxon>
        <taxon>Bacillota</taxon>
        <taxon>Bacilli</taxon>
        <taxon>Lactobacillales</taxon>
        <taxon>Lactobacillaceae</taxon>
        <taxon>Ligilactobacillus</taxon>
    </lineage>
</organism>
<dbReference type="Gene3D" id="2.10.109.10">
    <property type="entry name" value="Umud Fragment, subunit A"/>
    <property type="match status" value="1"/>
</dbReference>
<comment type="similarity">
    <text evidence="6">Belongs to the peptidase S26 family.</text>
</comment>
<evidence type="ECO:0000313" key="9">
    <source>
        <dbReference type="Proteomes" id="UP000051612"/>
    </source>
</evidence>
<keyword evidence="6" id="KW-1133">Transmembrane helix</keyword>
<dbReference type="PATRIC" id="fig|1423772.3.peg.1435"/>
<evidence type="ECO:0000256" key="5">
    <source>
        <dbReference type="PIRSR" id="PIRSR600223-1"/>
    </source>
</evidence>